<dbReference type="EMBL" id="LAZR01060565">
    <property type="protein sequence ID" value="KKK65415.1"/>
    <property type="molecule type" value="Genomic_DNA"/>
</dbReference>
<proteinExistence type="predicted"/>
<evidence type="ECO:0000256" key="1">
    <source>
        <dbReference type="SAM" id="Phobius"/>
    </source>
</evidence>
<organism evidence="2">
    <name type="scientific">marine sediment metagenome</name>
    <dbReference type="NCBI Taxonomy" id="412755"/>
    <lineage>
        <taxon>unclassified sequences</taxon>
        <taxon>metagenomes</taxon>
        <taxon>ecological metagenomes</taxon>
    </lineage>
</organism>
<keyword evidence="1" id="KW-0812">Transmembrane</keyword>
<evidence type="ECO:0000313" key="2">
    <source>
        <dbReference type="EMBL" id="KKK65415.1"/>
    </source>
</evidence>
<protein>
    <submittedName>
        <fullName evidence="2">Uncharacterized protein</fullName>
    </submittedName>
</protein>
<keyword evidence="1" id="KW-1133">Transmembrane helix</keyword>
<gene>
    <name evidence="2" type="ORF">LCGC14_2974360</name>
</gene>
<feature type="transmembrane region" description="Helical" evidence="1">
    <location>
        <begin position="6"/>
        <end position="29"/>
    </location>
</feature>
<sequence>MKKYIAGSIILIVFLTLGFILKVDVAVLLRGQGKNSLGLNNKTYLMRFRAPGKFNGMSIRFLTNAEPAGGVITINIYDDVKAQNLLVSQVIKETDVLAHGQFYKFDFPMLNKSDSYFLQVKGAEGARYILRYDSKTGTIFEDGEQKQGKIAYKLHSRRTISQVAVSAANKAANDWFRLGPAYITSILAYIALLSLLLGTLLLRGELGDDEKP</sequence>
<accession>A0A0F8XVZ3</accession>
<name>A0A0F8XVZ3_9ZZZZ</name>
<feature type="transmembrane region" description="Helical" evidence="1">
    <location>
        <begin position="181"/>
        <end position="202"/>
    </location>
</feature>
<dbReference type="AlphaFoldDB" id="A0A0F8XVZ3"/>
<keyword evidence="1" id="KW-0472">Membrane</keyword>
<comment type="caution">
    <text evidence="2">The sequence shown here is derived from an EMBL/GenBank/DDBJ whole genome shotgun (WGS) entry which is preliminary data.</text>
</comment>
<reference evidence="2" key="1">
    <citation type="journal article" date="2015" name="Nature">
        <title>Complex archaea that bridge the gap between prokaryotes and eukaryotes.</title>
        <authorList>
            <person name="Spang A."/>
            <person name="Saw J.H."/>
            <person name="Jorgensen S.L."/>
            <person name="Zaremba-Niedzwiedzka K."/>
            <person name="Martijn J."/>
            <person name="Lind A.E."/>
            <person name="van Eijk R."/>
            <person name="Schleper C."/>
            <person name="Guy L."/>
            <person name="Ettema T.J."/>
        </authorList>
    </citation>
    <scope>NUCLEOTIDE SEQUENCE</scope>
</reference>